<keyword evidence="3" id="KW-1185">Reference proteome</keyword>
<sequence>MTADLFGDLPPGAAGAPSGPDPAIPSPVPPPRAARGKAVLPMPPDPALAALAARLPPGLHLGTSTWSYPGWDGLVYQGEYSESLLSRKGLAAYSHHPLLRAAGVDRGFYAPIPLADHLAYAAQVPEHFRFLVKAPASVCDAWLRGPDGAGRLANAAFLDSASAIRDFIEPATAGLGAKCGPLLFQLSPLAAMADDACAFLARLDAFLSALPPLDPSLTPHACYAVELRDAALLTPRYIKLLRARGVRFCLSARDRLPPVARQAAAQALLDEGRPGPLVLRWMLHGGRPYELAESIYAPFDKLVEEDVPTREAIADVVVRTLRAGQPAYVIVSNKAEGSAPLSCIRLAEAIAARWQG</sequence>
<evidence type="ECO:0000313" key="3">
    <source>
        <dbReference type="Proteomes" id="UP000177515"/>
    </source>
</evidence>
<dbReference type="Proteomes" id="UP000177515">
    <property type="component" value="Chromosome 1"/>
</dbReference>
<protein>
    <recommendedName>
        <fullName evidence="4">DUF72 domain-containing protein</fullName>
    </recommendedName>
</protein>
<evidence type="ECO:0000256" key="1">
    <source>
        <dbReference type="SAM" id="MobiDB-lite"/>
    </source>
</evidence>
<dbReference type="PANTHER" id="PTHR30348:SF4">
    <property type="entry name" value="DUF72 DOMAIN-CONTAINING PROTEIN"/>
    <property type="match status" value="1"/>
</dbReference>
<evidence type="ECO:0008006" key="4">
    <source>
        <dbReference type="Google" id="ProtNLM"/>
    </source>
</evidence>
<accession>A0ABN4TLE9</accession>
<dbReference type="SUPFAM" id="SSF117396">
    <property type="entry name" value="TM1631-like"/>
    <property type="match status" value="1"/>
</dbReference>
<name>A0ABN4TLE9_9BURK</name>
<feature type="compositionally biased region" description="Pro residues" evidence="1">
    <location>
        <begin position="19"/>
        <end position="32"/>
    </location>
</feature>
<dbReference type="Pfam" id="PF01904">
    <property type="entry name" value="DUF72"/>
    <property type="match status" value="1"/>
</dbReference>
<gene>
    <name evidence="2" type="ORF">BKK80_16580</name>
</gene>
<dbReference type="PANTHER" id="PTHR30348">
    <property type="entry name" value="UNCHARACTERIZED PROTEIN YECE"/>
    <property type="match status" value="1"/>
</dbReference>
<dbReference type="Gene3D" id="3.20.20.410">
    <property type="entry name" value="Protein of unknown function UPF0759"/>
    <property type="match status" value="1"/>
</dbReference>
<evidence type="ECO:0000313" key="2">
    <source>
        <dbReference type="EMBL" id="AOZ07256.1"/>
    </source>
</evidence>
<dbReference type="RefSeq" id="WP_071070240.1">
    <property type="nucleotide sequence ID" value="NZ_CP017754.1"/>
</dbReference>
<dbReference type="InterPro" id="IPR002763">
    <property type="entry name" value="DUF72"/>
</dbReference>
<dbReference type="InterPro" id="IPR036520">
    <property type="entry name" value="UPF0759_sf"/>
</dbReference>
<feature type="region of interest" description="Disordered" evidence="1">
    <location>
        <begin position="1"/>
        <end position="36"/>
    </location>
</feature>
<dbReference type="EMBL" id="CP017754">
    <property type="protein sequence ID" value="AOZ07256.1"/>
    <property type="molecule type" value="Genomic_DNA"/>
</dbReference>
<organism evidence="2 3">
    <name type="scientific">Cupriavidus malaysiensis</name>
    <dbReference type="NCBI Taxonomy" id="367825"/>
    <lineage>
        <taxon>Bacteria</taxon>
        <taxon>Pseudomonadati</taxon>
        <taxon>Pseudomonadota</taxon>
        <taxon>Betaproteobacteria</taxon>
        <taxon>Burkholderiales</taxon>
        <taxon>Burkholderiaceae</taxon>
        <taxon>Cupriavidus</taxon>
    </lineage>
</organism>
<reference evidence="2 3" key="1">
    <citation type="submission" date="2016-10" db="EMBL/GenBank/DDBJ databases">
        <title>Complete genome sequences of three Cupriavidus strains isolated from various Malaysian environments.</title>
        <authorList>
            <person name="Abdullah A.A.-A."/>
            <person name="Shafie N.A.H."/>
            <person name="Lau N.S."/>
        </authorList>
    </citation>
    <scope>NUCLEOTIDE SEQUENCE [LARGE SCALE GENOMIC DNA]</scope>
    <source>
        <strain evidence="2 3">USMAA1020</strain>
    </source>
</reference>
<proteinExistence type="predicted"/>